<evidence type="ECO:0000313" key="8">
    <source>
        <dbReference type="EMBL" id="KAG2399959.1"/>
    </source>
</evidence>
<keyword evidence="4" id="KW-0256">Endoplasmic reticulum</keyword>
<keyword evidence="3 7" id="KW-0812">Transmembrane</keyword>
<evidence type="ECO:0000256" key="6">
    <source>
        <dbReference type="ARBA" id="ARBA00023136"/>
    </source>
</evidence>
<dbReference type="AlphaFoldDB" id="A0A8T0KLK2"/>
<dbReference type="PANTHER" id="PTHR38354:SF2">
    <property type="entry name" value="SIGNAL PEPTIDASE COMPLEX-LIKE PROTEIN DTM1"/>
    <property type="match status" value="1"/>
</dbReference>
<gene>
    <name evidence="8" type="ORF">HKW66_Vig0101870</name>
</gene>
<evidence type="ECO:0000256" key="5">
    <source>
        <dbReference type="ARBA" id="ARBA00022989"/>
    </source>
</evidence>
<evidence type="ECO:0000256" key="3">
    <source>
        <dbReference type="ARBA" id="ARBA00022692"/>
    </source>
</evidence>
<evidence type="ECO:0000313" key="9">
    <source>
        <dbReference type="Proteomes" id="UP000743370"/>
    </source>
</evidence>
<reference evidence="8 9" key="1">
    <citation type="submission" date="2020-05" db="EMBL/GenBank/DDBJ databases">
        <title>Vigna angularis (adzuki bean) Var. LongXiaoDou No. 4 denovo assembly.</title>
        <authorList>
            <person name="Xiang H."/>
        </authorList>
    </citation>
    <scope>NUCLEOTIDE SEQUENCE [LARGE SCALE GENOMIC DNA]</scope>
    <source>
        <tissue evidence="8">Leaf</tissue>
    </source>
</reference>
<evidence type="ECO:0000256" key="1">
    <source>
        <dbReference type="ARBA" id="ARBA00004477"/>
    </source>
</evidence>
<keyword evidence="5 7" id="KW-1133">Transmembrane helix</keyword>
<keyword evidence="6 7" id="KW-0472">Membrane</keyword>
<dbReference type="PANTHER" id="PTHR38354">
    <property type="entry name" value="SIGNAL PEPTIDASE COMPLEX-LIKE PROTEIN DTM1"/>
    <property type="match status" value="1"/>
</dbReference>
<dbReference type="EMBL" id="JABFOF010000004">
    <property type="protein sequence ID" value="KAG2399959.1"/>
    <property type="molecule type" value="Genomic_DNA"/>
</dbReference>
<proteinExistence type="inferred from homology"/>
<evidence type="ECO:0000256" key="4">
    <source>
        <dbReference type="ARBA" id="ARBA00022824"/>
    </source>
</evidence>
<name>A0A8T0KLK2_PHAAN</name>
<accession>A0A8T0KLK2</accession>
<comment type="caution">
    <text evidence="8">The sequence shown here is derived from an EMBL/GenBank/DDBJ whole genome shotgun (WGS) entry which is preliminary data.</text>
</comment>
<evidence type="ECO:0000256" key="2">
    <source>
        <dbReference type="ARBA" id="ARBA00005245"/>
    </source>
</evidence>
<dbReference type="GO" id="GO:0006465">
    <property type="term" value="P:signal peptide processing"/>
    <property type="evidence" value="ECO:0007669"/>
    <property type="project" value="InterPro"/>
</dbReference>
<feature type="transmembrane region" description="Helical" evidence="7">
    <location>
        <begin position="67"/>
        <end position="87"/>
    </location>
</feature>
<dbReference type="GO" id="GO:0005787">
    <property type="term" value="C:signal peptidase complex"/>
    <property type="evidence" value="ECO:0007669"/>
    <property type="project" value="InterPro"/>
</dbReference>
<evidence type="ECO:0000256" key="7">
    <source>
        <dbReference type="SAM" id="Phobius"/>
    </source>
</evidence>
<sequence length="172" mass="19590">MLVGEENVFFSAFLEFDVVVFDIVDGDTPYKPTYCCATETDNPSSLPLSITCWFLESNLHHIMPNDAVLRTCLLWLAAVILAVGLFTHSFKKMMVTYVFGVLGIAAVLLPDWDYFNRDFSRWTYPVTAEERANSPHAQGSGFLRFAHSPLRVIVYSVVYGCAMYKWWEYVSS</sequence>
<dbReference type="Proteomes" id="UP000743370">
    <property type="component" value="Unassembled WGS sequence"/>
</dbReference>
<dbReference type="InterPro" id="IPR009542">
    <property type="entry name" value="Spc1/SPCS1"/>
</dbReference>
<feature type="transmembrane region" description="Helical" evidence="7">
    <location>
        <begin position="94"/>
        <end position="112"/>
    </location>
</feature>
<comment type="subcellular location">
    <subcellularLocation>
        <location evidence="1">Endoplasmic reticulum membrane</location>
        <topology evidence="1">Multi-pass membrane protein</topology>
    </subcellularLocation>
</comment>
<dbReference type="Pfam" id="PF06645">
    <property type="entry name" value="SPC12"/>
    <property type="match status" value="1"/>
</dbReference>
<organism evidence="8 9">
    <name type="scientific">Phaseolus angularis</name>
    <name type="common">Azuki bean</name>
    <name type="synonym">Vigna angularis</name>
    <dbReference type="NCBI Taxonomy" id="3914"/>
    <lineage>
        <taxon>Eukaryota</taxon>
        <taxon>Viridiplantae</taxon>
        <taxon>Streptophyta</taxon>
        <taxon>Embryophyta</taxon>
        <taxon>Tracheophyta</taxon>
        <taxon>Spermatophyta</taxon>
        <taxon>Magnoliopsida</taxon>
        <taxon>eudicotyledons</taxon>
        <taxon>Gunneridae</taxon>
        <taxon>Pentapetalae</taxon>
        <taxon>rosids</taxon>
        <taxon>fabids</taxon>
        <taxon>Fabales</taxon>
        <taxon>Fabaceae</taxon>
        <taxon>Papilionoideae</taxon>
        <taxon>50 kb inversion clade</taxon>
        <taxon>NPAAA clade</taxon>
        <taxon>indigoferoid/millettioid clade</taxon>
        <taxon>Phaseoleae</taxon>
        <taxon>Vigna</taxon>
    </lineage>
</organism>
<protein>
    <submittedName>
        <fullName evidence="8">Signal peptidase complex-like protein</fullName>
    </submittedName>
</protein>
<dbReference type="InterPro" id="IPR039955">
    <property type="entry name" value="DTM1"/>
</dbReference>
<comment type="similarity">
    <text evidence="2">Belongs to the SPCS1 family.</text>
</comment>
<dbReference type="GO" id="GO:0048658">
    <property type="term" value="P:anther wall tapetum development"/>
    <property type="evidence" value="ECO:0007669"/>
    <property type="project" value="InterPro"/>
</dbReference>